<gene>
    <name evidence="1" type="ORF">LCGC14_1914270</name>
</gene>
<name>A0A0F9FSH9_9ZZZZ</name>
<proteinExistence type="predicted"/>
<organism evidence="1">
    <name type="scientific">marine sediment metagenome</name>
    <dbReference type="NCBI Taxonomy" id="412755"/>
    <lineage>
        <taxon>unclassified sequences</taxon>
        <taxon>metagenomes</taxon>
        <taxon>ecological metagenomes</taxon>
    </lineage>
</organism>
<reference evidence="1" key="1">
    <citation type="journal article" date="2015" name="Nature">
        <title>Complex archaea that bridge the gap between prokaryotes and eukaryotes.</title>
        <authorList>
            <person name="Spang A."/>
            <person name="Saw J.H."/>
            <person name="Jorgensen S.L."/>
            <person name="Zaremba-Niedzwiedzka K."/>
            <person name="Martijn J."/>
            <person name="Lind A.E."/>
            <person name="van Eijk R."/>
            <person name="Schleper C."/>
            <person name="Guy L."/>
            <person name="Ettema T.J."/>
        </authorList>
    </citation>
    <scope>NUCLEOTIDE SEQUENCE</scope>
</reference>
<protein>
    <submittedName>
        <fullName evidence="1">Uncharacterized protein</fullName>
    </submittedName>
</protein>
<accession>A0A0F9FSH9</accession>
<sequence length="539" mass="59577">PTAKLANVSAAALRAIRDVPLSGILRPVDELEIHCQALTQQSDDKAANRIEQQAQRLKDGITAAVSKGIATLGIRPVKHQLEDRAGALREVDLSLAAEIDAVDAQLEAADHMLLSIRRQCQRRAAKWYRRGLARVIRRDARRAADLVLHRTDLRLLRQRQQRGAELLGGAIVTLEEETHRLAQADVDLVRRQRAAIIGRRKLSESNGRLPHFHVRPSLAETNRLADQVVFSSDVFENMVHRVASEWTNGNDLGAGVSRAAQEAVRSAALPRGIVSDLAAMASLDRQRLLVLLNDEAGEAATVSALEVPAQRRWRLRVLRVPGGEHSEIAEPMEQINPEGVNSRVIDTGYDPATFSVTFEERALCAPQIVEIRRAEQLMRQASPDQCAAALTVWQYGDEVAGICFERAQDLQGAQKLMVAMLALDMVKRDGSGTYRLTDESLLVDHPDVTDGRIGKGYDGTIRRIARDRDFRRAITSLVSQRRGAIGEKEVWRRMRGFLSRVRDMVPGGSVTEVKAMVTQELKDKAAVVVDCAGAEVPRP</sequence>
<feature type="non-terminal residue" evidence="1">
    <location>
        <position position="1"/>
    </location>
</feature>
<dbReference type="EMBL" id="LAZR01020274">
    <property type="protein sequence ID" value="KKL89479.1"/>
    <property type="molecule type" value="Genomic_DNA"/>
</dbReference>
<comment type="caution">
    <text evidence="1">The sequence shown here is derived from an EMBL/GenBank/DDBJ whole genome shotgun (WGS) entry which is preliminary data.</text>
</comment>
<dbReference type="AlphaFoldDB" id="A0A0F9FSH9"/>
<evidence type="ECO:0000313" key="1">
    <source>
        <dbReference type="EMBL" id="KKL89479.1"/>
    </source>
</evidence>